<keyword evidence="2" id="KW-0012">Acyltransferase</keyword>
<dbReference type="AlphaFoldDB" id="A0A5K1K3Z7"/>
<evidence type="ECO:0000259" key="1">
    <source>
        <dbReference type="Pfam" id="PF22893"/>
    </source>
</evidence>
<dbReference type="EMBL" id="LR727786">
    <property type="protein sequence ID" value="VWO99631.1"/>
    <property type="molecule type" value="Genomic_DNA"/>
</dbReference>
<dbReference type="InterPro" id="IPR054464">
    <property type="entry name" value="ULD_fung"/>
</dbReference>
<dbReference type="GO" id="GO:0061630">
    <property type="term" value="F:ubiquitin protein ligase activity"/>
    <property type="evidence" value="ECO:0007669"/>
    <property type="project" value="UniProtKB-EC"/>
</dbReference>
<proteinExistence type="predicted"/>
<feature type="domain" description="Ubiquitin-like" evidence="1">
    <location>
        <begin position="157"/>
        <end position="241"/>
    </location>
</feature>
<organism evidence="2">
    <name type="scientific">Ganoderma boninense</name>
    <dbReference type="NCBI Taxonomy" id="34458"/>
    <lineage>
        <taxon>Eukaryota</taxon>
        <taxon>Fungi</taxon>
        <taxon>Dikarya</taxon>
        <taxon>Basidiomycota</taxon>
        <taxon>Agaricomycotina</taxon>
        <taxon>Agaricomycetes</taxon>
        <taxon>Polyporales</taxon>
        <taxon>Polyporaceae</taxon>
        <taxon>Ganoderma</taxon>
    </lineage>
</organism>
<dbReference type="PANTHER" id="PTHR38886:SF1">
    <property type="entry name" value="NACHT-NTPASE AND P-LOOP NTPASES N-TERMINAL DOMAIN-CONTAINING PROTEIN"/>
    <property type="match status" value="1"/>
</dbReference>
<name>A0A5K1K3Z7_9APHY</name>
<keyword evidence="2" id="KW-0808">Transferase</keyword>
<reference evidence="2" key="1">
    <citation type="submission" date="2019-10" db="EMBL/GenBank/DDBJ databases">
        <authorList>
            <person name="Nor Muhammad N."/>
        </authorList>
    </citation>
    <scope>NUCLEOTIDE SEQUENCE</scope>
</reference>
<sequence>MIFAFSFGAFGDIVSAADLALRVSKALSSSKGSTYDYQYLIQELDALAHILRVAEAATQTGLLERTTINNINAEVLRCRDVIHRLSEQIRKYQKALGSGGQTTNAIEASWRKIGSRLDKVLAQNTHLESSVDVVTTHVKELAVVMRQLPTKLGYARPNAITIHDPFGTSTLLPMALCESPRQFDDMLALVSAKWPALMRQTIKTGQYVPICVEAGARLDHADEGEWTASVVPGRTIRISYLVDWHPTSMTGQAMGKLLQFVVCSDCERGGGPRQLLPPHGQTQLMVVGCSSEAADWKVSVEDVWNAQMLAPVLRCTFHHPTFPGCKADYASVAVAVLRDSEMAAMGDYCNALMTFLMKRFGIRDTRKCIHALGAHGTQIHH</sequence>
<protein>
    <submittedName>
        <fullName evidence="2">E3 ubiquitin-protein ligase SspH1 (Salmonella secreted protein H1) (Secreted effector protein SspH1))</fullName>
        <ecNumber evidence="2">2.3.2.27</ecNumber>
    </submittedName>
</protein>
<dbReference type="Pfam" id="PF22893">
    <property type="entry name" value="ULD_2"/>
    <property type="match status" value="1"/>
</dbReference>
<dbReference type="PANTHER" id="PTHR38886">
    <property type="entry name" value="SESA DOMAIN-CONTAINING PROTEIN"/>
    <property type="match status" value="1"/>
</dbReference>
<dbReference type="EC" id="2.3.2.27" evidence="2"/>
<accession>A0A5K1K3Z7</accession>
<evidence type="ECO:0000313" key="2">
    <source>
        <dbReference type="EMBL" id="VWO99631.1"/>
    </source>
</evidence>
<gene>
    <name evidence="2" type="primary">D0ZVG2</name>
</gene>